<protein>
    <submittedName>
        <fullName evidence="2">Lung seven transmembrane receptor-like</fullName>
    </submittedName>
</protein>
<evidence type="ECO:0000313" key="3">
    <source>
        <dbReference type="Proteomes" id="UP000237000"/>
    </source>
</evidence>
<accession>A0A2P5BMN1</accession>
<proteinExistence type="predicted"/>
<keyword evidence="2" id="KW-0675">Receptor</keyword>
<dbReference type="Proteomes" id="UP000237000">
    <property type="component" value="Unassembled WGS sequence"/>
</dbReference>
<evidence type="ECO:0000313" key="2">
    <source>
        <dbReference type="EMBL" id="PON50059.1"/>
    </source>
</evidence>
<feature type="signal peptide" evidence="1">
    <location>
        <begin position="1"/>
        <end position="30"/>
    </location>
</feature>
<dbReference type="EMBL" id="JXTC01000491">
    <property type="protein sequence ID" value="PON50059.1"/>
    <property type="molecule type" value="Genomic_DNA"/>
</dbReference>
<comment type="caution">
    <text evidence="2">The sequence shown here is derived from an EMBL/GenBank/DDBJ whole genome shotgun (WGS) entry which is preliminary data.</text>
</comment>
<keyword evidence="3" id="KW-1185">Reference proteome</keyword>
<reference evidence="3" key="1">
    <citation type="submission" date="2016-06" db="EMBL/GenBank/DDBJ databases">
        <title>Parallel loss of symbiosis genes in relatives of nitrogen-fixing non-legume Parasponia.</title>
        <authorList>
            <person name="Van Velzen R."/>
            <person name="Holmer R."/>
            <person name="Bu F."/>
            <person name="Rutten L."/>
            <person name="Van Zeijl A."/>
            <person name="Liu W."/>
            <person name="Santuari L."/>
            <person name="Cao Q."/>
            <person name="Sharma T."/>
            <person name="Shen D."/>
            <person name="Roswanjaya Y."/>
            <person name="Wardhani T."/>
            <person name="Kalhor M.S."/>
            <person name="Jansen J."/>
            <person name="Van den Hoogen J."/>
            <person name="Gungor B."/>
            <person name="Hartog M."/>
            <person name="Hontelez J."/>
            <person name="Verver J."/>
            <person name="Yang W.-C."/>
            <person name="Schijlen E."/>
            <person name="Repin R."/>
            <person name="Schilthuizen M."/>
            <person name="Schranz E."/>
            <person name="Heidstra R."/>
            <person name="Miyata K."/>
            <person name="Fedorova E."/>
            <person name="Kohlen W."/>
            <person name="Bisseling T."/>
            <person name="Smit S."/>
            <person name="Geurts R."/>
        </authorList>
    </citation>
    <scope>NUCLEOTIDE SEQUENCE [LARGE SCALE GENOMIC DNA]</scope>
    <source>
        <strain evidence="3">cv. RG33-2</strain>
    </source>
</reference>
<keyword evidence="1" id="KW-0732">Signal</keyword>
<dbReference type="STRING" id="63057.A0A2P5BMN1"/>
<name>A0A2P5BMN1_TREOI</name>
<evidence type="ECO:0000256" key="1">
    <source>
        <dbReference type="SAM" id="SignalP"/>
    </source>
</evidence>
<keyword evidence="2" id="KW-0812">Transmembrane</keyword>
<feature type="chain" id="PRO_5015174797" evidence="1">
    <location>
        <begin position="31"/>
        <end position="94"/>
    </location>
</feature>
<gene>
    <name evidence="2" type="ORF">TorRG33x02_315790</name>
</gene>
<organism evidence="2 3">
    <name type="scientific">Trema orientale</name>
    <name type="common">Charcoal tree</name>
    <name type="synonym">Celtis orientalis</name>
    <dbReference type="NCBI Taxonomy" id="63057"/>
    <lineage>
        <taxon>Eukaryota</taxon>
        <taxon>Viridiplantae</taxon>
        <taxon>Streptophyta</taxon>
        <taxon>Embryophyta</taxon>
        <taxon>Tracheophyta</taxon>
        <taxon>Spermatophyta</taxon>
        <taxon>Magnoliopsida</taxon>
        <taxon>eudicotyledons</taxon>
        <taxon>Gunneridae</taxon>
        <taxon>Pentapetalae</taxon>
        <taxon>rosids</taxon>
        <taxon>fabids</taxon>
        <taxon>Rosales</taxon>
        <taxon>Cannabaceae</taxon>
        <taxon>Trema</taxon>
    </lineage>
</organism>
<keyword evidence="2" id="KW-0472">Membrane</keyword>
<dbReference type="OrthoDB" id="1736126at2759"/>
<dbReference type="InParanoid" id="A0A2P5BMN1"/>
<sequence>MEFRPRIHNHNDFSVFFFLLLSTIAITAHASIHIYNNQTFREVGNSYLLSGGSEGIVASLTTTADDDSSAIHNGRSYIRYYCRFWAPPLYFYWI</sequence>
<dbReference type="AlphaFoldDB" id="A0A2P5BMN1"/>